<gene>
    <name evidence="2" type="ORF">ACFOX3_09135</name>
</gene>
<evidence type="ECO:0008006" key="4">
    <source>
        <dbReference type="Google" id="ProtNLM"/>
    </source>
</evidence>
<evidence type="ECO:0000313" key="2">
    <source>
        <dbReference type="EMBL" id="MFC4362466.1"/>
    </source>
</evidence>
<name>A0ABV8V3I6_9GAMM</name>
<feature type="transmembrane region" description="Helical" evidence="1">
    <location>
        <begin position="86"/>
        <end position="105"/>
    </location>
</feature>
<evidence type="ECO:0000256" key="1">
    <source>
        <dbReference type="SAM" id="Phobius"/>
    </source>
</evidence>
<organism evidence="2 3">
    <name type="scientific">Simiduia curdlanivorans</name>
    <dbReference type="NCBI Taxonomy" id="1492769"/>
    <lineage>
        <taxon>Bacteria</taxon>
        <taxon>Pseudomonadati</taxon>
        <taxon>Pseudomonadota</taxon>
        <taxon>Gammaproteobacteria</taxon>
        <taxon>Cellvibrionales</taxon>
        <taxon>Cellvibrionaceae</taxon>
        <taxon>Simiduia</taxon>
    </lineage>
</organism>
<keyword evidence="3" id="KW-1185">Reference proteome</keyword>
<dbReference type="RefSeq" id="WP_290260493.1">
    <property type="nucleotide sequence ID" value="NZ_JAUFQG010000004.1"/>
</dbReference>
<sequence>MNAINNDKTPLWFWCIGAVALVWNLAGLAAFFMHLSMTPELLAQLPEAHQALYTEAPDWLNAAFGIAVIGGTLGSIMLLLKNIFAVILYSLSLLGVLAQNSYSFFMSDTFAVLGSEAMIMPIAVIIIALFLMWYSLQMKCLGLLR</sequence>
<comment type="caution">
    <text evidence="2">The sequence shown here is derived from an EMBL/GenBank/DDBJ whole genome shotgun (WGS) entry which is preliminary data.</text>
</comment>
<proteinExistence type="predicted"/>
<keyword evidence="1" id="KW-0812">Transmembrane</keyword>
<feature type="transmembrane region" description="Helical" evidence="1">
    <location>
        <begin position="12"/>
        <end position="35"/>
    </location>
</feature>
<feature type="transmembrane region" description="Helical" evidence="1">
    <location>
        <begin position="117"/>
        <end position="136"/>
    </location>
</feature>
<protein>
    <recommendedName>
        <fullName evidence="4">DUF4345 domain-containing protein</fullName>
    </recommendedName>
</protein>
<keyword evidence="1" id="KW-0472">Membrane</keyword>
<dbReference type="Proteomes" id="UP001595840">
    <property type="component" value="Unassembled WGS sequence"/>
</dbReference>
<reference evidence="3" key="1">
    <citation type="journal article" date="2019" name="Int. J. Syst. Evol. Microbiol.">
        <title>The Global Catalogue of Microorganisms (GCM) 10K type strain sequencing project: providing services to taxonomists for standard genome sequencing and annotation.</title>
        <authorList>
            <consortium name="The Broad Institute Genomics Platform"/>
            <consortium name="The Broad Institute Genome Sequencing Center for Infectious Disease"/>
            <person name="Wu L."/>
            <person name="Ma J."/>
        </authorList>
    </citation>
    <scope>NUCLEOTIDE SEQUENCE [LARGE SCALE GENOMIC DNA]</scope>
    <source>
        <strain evidence="3">CECT 8570</strain>
    </source>
</reference>
<feature type="transmembrane region" description="Helical" evidence="1">
    <location>
        <begin position="59"/>
        <end position="79"/>
    </location>
</feature>
<accession>A0ABV8V3I6</accession>
<dbReference type="EMBL" id="JBHSCX010000006">
    <property type="protein sequence ID" value="MFC4362466.1"/>
    <property type="molecule type" value="Genomic_DNA"/>
</dbReference>
<evidence type="ECO:0000313" key="3">
    <source>
        <dbReference type="Proteomes" id="UP001595840"/>
    </source>
</evidence>
<keyword evidence="1" id="KW-1133">Transmembrane helix</keyword>